<dbReference type="PIRSF" id="PIRSF004553">
    <property type="entry name" value="CHP00095"/>
    <property type="match status" value="1"/>
</dbReference>
<dbReference type="EC" id="2.1.1.171" evidence="3"/>
<dbReference type="PROSITE" id="PS00092">
    <property type="entry name" value="N6_MTASE"/>
    <property type="match status" value="1"/>
</dbReference>
<accession>A0A9D1TQT4</accession>
<reference evidence="3" key="2">
    <citation type="submission" date="2021-04" db="EMBL/GenBank/DDBJ databases">
        <authorList>
            <person name="Gilroy R."/>
        </authorList>
    </citation>
    <scope>NUCLEOTIDE SEQUENCE</scope>
    <source>
        <strain evidence="3">ChiHecec2B26-446</strain>
    </source>
</reference>
<evidence type="ECO:0000256" key="1">
    <source>
        <dbReference type="ARBA" id="ARBA00022603"/>
    </source>
</evidence>
<dbReference type="NCBIfam" id="TIGR00095">
    <property type="entry name" value="16S rRNA (guanine(966)-N(2))-methyltransferase RsmD"/>
    <property type="match status" value="1"/>
</dbReference>
<comment type="caution">
    <text evidence="3">The sequence shown here is derived from an EMBL/GenBank/DDBJ whole genome shotgun (WGS) entry which is preliminary data.</text>
</comment>
<keyword evidence="1 3" id="KW-0489">Methyltransferase</keyword>
<dbReference type="Proteomes" id="UP000886752">
    <property type="component" value="Unassembled WGS sequence"/>
</dbReference>
<gene>
    <name evidence="3" type="primary">rsmD</name>
    <name evidence="3" type="ORF">H9894_06225</name>
</gene>
<evidence type="ECO:0000313" key="3">
    <source>
        <dbReference type="EMBL" id="HIW00771.1"/>
    </source>
</evidence>
<sequence length="205" mass="22703">MRIISGTLGSRRLLTVEGEGYRPAMGKVRESLFSILSHRLNWQGLRVLDLYAGSGSLAFEALSRGAAAAWLVELAAPACRCIKANIRNLGLEGRAFLVQENVLHLLRRVKGADRNIAGPFDVVFVDPPYRRHLTQSSIDALAECGWLSPKAHVVVEVEEGLDLRLPDNLELCTQRDFGQTHTLIARVRQPQDQSPERQSEEGQPA</sequence>
<reference evidence="3" key="1">
    <citation type="journal article" date="2021" name="PeerJ">
        <title>Extensive microbial diversity within the chicken gut microbiome revealed by metagenomics and culture.</title>
        <authorList>
            <person name="Gilroy R."/>
            <person name="Ravi A."/>
            <person name="Getino M."/>
            <person name="Pursley I."/>
            <person name="Horton D.L."/>
            <person name="Alikhan N.F."/>
            <person name="Baker D."/>
            <person name="Gharbi K."/>
            <person name="Hall N."/>
            <person name="Watson M."/>
            <person name="Adriaenssens E.M."/>
            <person name="Foster-Nyarko E."/>
            <person name="Jarju S."/>
            <person name="Secka A."/>
            <person name="Antonio M."/>
            <person name="Oren A."/>
            <person name="Chaudhuri R.R."/>
            <person name="La Ragione R."/>
            <person name="Hildebrand F."/>
            <person name="Pallen M.J."/>
        </authorList>
    </citation>
    <scope>NUCLEOTIDE SEQUENCE</scope>
    <source>
        <strain evidence="3">ChiHecec2B26-446</strain>
    </source>
</reference>
<dbReference type="Gene3D" id="3.40.50.150">
    <property type="entry name" value="Vaccinia Virus protein VP39"/>
    <property type="match status" value="1"/>
</dbReference>
<keyword evidence="2 3" id="KW-0808">Transferase</keyword>
<dbReference type="SUPFAM" id="SSF53335">
    <property type="entry name" value="S-adenosyl-L-methionine-dependent methyltransferases"/>
    <property type="match status" value="1"/>
</dbReference>
<dbReference type="Pfam" id="PF03602">
    <property type="entry name" value="Cons_hypoth95"/>
    <property type="match status" value="1"/>
</dbReference>
<evidence type="ECO:0000256" key="2">
    <source>
        <dbReference type="ARBA" id="ARBA00022679"/>
    </source>
</evidence>
<organism evidence="3 4">
    <name type="scientific">Candidatus Desulfovibrio intestinipullorum</name>
    <dbReference type="NCBI Taxonomy" id="2838536"/>
    <lineage>
        <taxon>Bacteria</taxon>
        <taxon>Pseudomonadati</taxon>
        <taxon>Thermodesulfobacteriota</taxon>
        <taxon>Desulfovibrionia</taxon>
        <taxon>Desulfovibrionales</taxon>
        <taxon>Desulfovibrionaceae</taxon>
        <taxon>Desulfovibrio</taxon>
    </lineage>
</organism>
<dbReference type="PANTHER" id="PTHR43542:SF1">
    <property type="entry name" value="METHYLTRANSFERASE"/>
    <property type="match status" value="1"/>
</dbReference>
<dbReference type="EMBL" id="DXHV01000060">
    <property type="protein sequence ID" value="HIW00771.1"/>
    <property type="molecule type" value="Genomic_DNA"/>
</dbReference>
<dbReference type="InterPro" id="IPR004398">
    <property type="entry name" value="RNA_MeTrfase_RsmD"/>
</dbReference>
<dbReference type="PANTHER" id="PTHR43542">
    <property type="entry name" value="METHYLTRANSFERASE"/>
    <property type="match status" value="1"/>
</dbReference>
<dbReference type="GO" id="GO:0003676">
    <property type="term" value="F:nucleic acid binding"/>
    <property type="evidence" value="ECO:0007669"/>
    <property type="project" value="InterPro"/>
</dbReference>
<name>A0A9D1TQT4_9BACT</name>
<dbReference type="CDD" id="cd02440">
    <property type="entry name" value="AdoMet_MTases"/>
    <property type="match status" value="1"/>
</dbReference>
<dbReference type="AlphaFoldDB" id="A0A9D1TQT4"/>
<dbReference type="InterPro" id="IPR029063">
    <property type="entry name" value="SAM-dependent_MTases_sf"/>
</dbReference>
<dbReference type="InterPro" id="IPR002052">
    <property type="entry name" value="DNA_methylase_N6_adenine_CS"/>
</dbReference>
<evidence type="ECO:0000313" key="4">
    <source>
        <dbReference type="Proteomes" id="UP000886752"/>
    </source>
</evidence>
<protein>
    <submittedName>
        <fullName evidence="3">16S rRNA (Guanine(966)-N(2))-methyltransferase RsmD</fullName>
        <ecNumber evidence="3">2.1.1.171</ecNumber>
    </submittedName>
</protein>
<dbReference type="GO" id="GO:0052913">
    <property type="term" value="F:16S rRNA (guanine(966)-N(2))-methyltransferase activity"/>
    <property type="evidence" value="ECO:0007669"/>
    <property type="project" value="UniProtKB-EC"/>
</dbReference>
<proteinExistence type="predicted"/>